<dbReference type="Proteomes" id="UP000186058">
    <property type="component" value="Unassembled WGS sequence"/>
</dbReference>
<sequence length="296" mass="34754">MELHLLETINHTTEFIEDHLLEELSLDRISEQVNISKFHLLRIWKGATATGLMEYVRRRRIALSLGDLIHERNSIEFISSKYSFGCERTYSRVFKEEFNISPAKWRRSPSPLQIMDRFNADFLHRAGEGLVYFHSTSVLPPFSIAGPEYRVDVNDNMANQTSNRLGVAFFYKDRPRIINPVNKDTYIGYTTVPEPFQGYTWYQPSVEVNQSSIIPPDMSLKHVAPHRYGVFTYMGPHRPEEINSKSLSLIWKHIFDTWMPTVQFDLEEKFSFELINYARCNKKYCECNLYYPISKI</sequence>
<dbReference type="RefSeq" id="WP_074108902.1">
    <property type="nucleotide sequence ID" value="NZ_LVWI01000072.1"/>
</dbReference>
<evidence type="ECO:0000313" key="5">
    <source>
        <dbReference type="EMBL" id="OKP81806.1"/>
    </source>
</evidence>
<dbReference type="PANTHER" id="PTHR47504">
    <property type="entry name" value="RIGHT ORIGIN-BINDING PROTEIN"/>
    <property type="match status" value="1"/>
</dbReference>
<dbReference type="InterPro" id="IPR009057">
    <property type="entry name" value="Homeodomain-like_sf"/>
</dbReference>
<dbReference type="Pfam" id="PF14526">
    <property type="entry name" value="Cass2"/>
    <property type="match status" value="1"/>
</dbReference>
<evidence type="ECO:0000256" key="2">
    <source>
        <dbReference type="ARBA" id="ARBA00023125"/>
    </source>
</evidence>
<gene>
    <name evidence="5" type="ORF">A3844_25145</name>
</gene>
<dbReference type="InterPro" id="IPR050959">
    <property type="entry name" value="MarA-like"/>
</dbReference>
<dbReference type="SUPFAM" id="SSF55136">
    <property type="entry name" value="Probable bacterial effector-binding domain"/>
    <property type="match status" value="1"/>
</dbReference>
<dbReference type="SMART" id="SM00342">
    <property type="entry name" value="HTH_ARAC"/>
    <property type="match status" value="1"/>
</dbReference>
<evidence type="ECO:0000259" key="4">
    <source>
        <dbReference type="PROSITE" id="PS01124"/>
    </source>
</evidence>
<comment type="caution">
    <text evidence="5">The sequence shown here is derived from an EMBL/GenBank/DDBJ whole genome shotgun (WGS) entry which is preliminary data.</text>
</comment>
<keyword evidence="3" id="KW-0804">Transcription</keyword>
<dbReference type="PROSITE" id="PS01124">
    <property type="entry name" value="HTH_ARAC_FAMILY_2"/>
    <property type="match status" value="1"/>
</dbReference>
<evidence type="ECO:0000313" key="6">
    <source>
        <dbReference type="Proteomes" id="UP000186058"/>
    </source>
</evidence>
<evidence type="ECO:0000256" key="1">
    <source>
        <dbReference type="ARBA" id="ARBA00023015"/>
    </source>
</evidence>
<name>A0ABX3EJT5_9BACL</name>
<keyword evidence="6" id="KW-1185">Reference proteome</keyword>
<keyword evidence="1" id="KW-0805">Transcription regulation</keyword>
<keyword evidence="2" id="KW-0238">DNA-binding</keyword>
<dbReference type="SUPFAM" id="SSF46689">
    <property type="entry name" value="Homeodomain-like"/>
    <property type="match status" value="2"/>
</dbReference>
<evidence type="ECO:0000256" key="3">
    <source>
        <dbReference type="ARBA" id="ARBA00023163"/>
    </source>
</evidence>
<dbReference type="EMBL" id="LVWI01000072">
    <property type="protein sequence ID" value="OKP81806.1"/>
    <property type="molecule type" value="Genomic_DNA"/>
</dbReference>
<accession>A0ABX3EJT5</accession>
<dbReference type="PANTHER" id="PTHR47504:SF5">
    <property type="entry name" value="RIGHT ORIGIN-BINDING PROTEIN"/>
    <property type="match status" value="1"/>
</dbReference>
<protein>
    <submittedName>
        <fullName evidence="5">AraC family transcriptional regulator</fullName>
    </submittedName>
</protein>
<dbReference type="Gene3D" id="3.20.80.10">
    <property type="entry name" value="Regulatory factor, effector binding domain"/>
    <property type="match status" value="1"/>
</dbReference>
<dbReference type="Gene3D" id="1.10.10.60">
    <property type="entry name" value="Homeodomain-like"/>
    <property type="match status" value="2"/>
</dbReference>
<dbReference type="Pfam" id="PF12833">
    <property type="entry name" value="HTH_18"/>
    <property type="match status" value="1"/>
</dbReference>
<reference evidence="5 6" key="1">
    <citation type="submission" date="2016-03" db="EMBL/GenBank/DDBJ databases">
        <authorList>
            <person name="Sant'Anna F.H."/>
            <person name="Ambrosini A."/>
            <person name="Souza R."/>
            <person name="Bach E."/>
            <person name="Fernandes G."/>
            <person name="Balsanelli E."/>
            <person name="Baura V.A."/>
            <person name="Souza E.M."/>
            <person name="Passaglia L."/>
        </authorList>
    </citation>
    <scope>NUCLEOTIDE SEQUENCE [LARGE SCALE GENOMIC DNA]</scope>
    <source>
        <strain evidence="5 6">P26E</strain>
    </source>
</reference>
<dbReference type="InterPro" id="IPR029441">
    <property type="entry name" value="Cass2"/>
</dbReference>
<proteinExistence type="predicted"/>
<dbReference type="InterPro" id="IPR018060">
    <property type="entry name" value="HTH_AraC"/>
</dbReference>
<feature type="domain" description="HTH araC/xylS-type" evidence="4">
    <location>
        <begin position="10"/>
        <end position="108"/>
    </location>
</feature>
<dbReference type="InterPro" id="IPR011256">
    <property type="entry name" value="Reg_factor_effector_dom_sf"/>
</dbReference>
<organism evidence="5 6">
    <name type="scientific">Paenibacillus helianthi</name>
    <dbReference type="NCBI Taxonomy" id="1349432"/>
    <lineage>
        <taxon>Bacteria</taxon>
        <taxon>Bacillati</taxon>
        <taxon>Bacillota</taxon>
        <taxon>Bacilli</taxon>
        <taxon>Bacillales</taxon>
        <taxon>Paenibacillaceae</taxon>
        <taxon>Paenibacillus</taxon>
    </lineage>
</organism>